<evidence type="ECO:0000256" key="1">
    <source>
        <dbReference type="SAM" id="MobiDB-lite"/>
    </source>
</evidence>
<feature type="compositionally biased region" description="Basic residues" evidence="1">
    <location>
        <begin position="51"/>
        <end position="60"/>
    </location>
</feature>
<evidence type="ECO:0000313" key="3">
    <source>
        <dbReference type="Proteomes" id="UP000182977"/>
    </source>
</evidence>
<name>A0A1H2GEM8_9ACTN</name>
<dbReference type="RefSeq" id="WP_152690541.1">
    <property type="nucleotide sequence ID" value="NZ_KQ061219.1"/>
</dbReference>
<feature type="region of interest" description="Disordered" evidence="1">
    <location>
        <begin position="1"/>
        <end position="60"/>
    </location>
</feature>
<sequence length="60" mass="6510">MEWRSKNGRYEDDGGNGDSGNLAELMPNYEQAAGRQGPERPPGRTPGPKAGRARRAQRAA</sequence>
<dbReference type="EMBL" id="LT629791">
    <property type="protein sequence ID" value="SDU18113.1"/>
    <property type="molecule type" value="Genomic_DNA"/>
</dbReference>
<protein>
    <submittedName>
        <fullName evidence="2">Uncharacterized protein</fullName>
    </submittedName>
</protein>
<keyword evidence="3" id="KW-1185">Reference proteome</keyword>
<reference evidence="3" key="1">
    <citation type="submission" date="2016-10" db="EMBL/GenBank/DDBJ databases">
        <authorList>
            <person name="Varghese N."/>
            <person name="Submissions S."/>
        </authorList>
    </citation>
    <scope>NUCLEOTIDE SEQUENCE [LARGE SCALE GENOMIC DNA]</scope>
    <source>
        <strain evidence="3">DSM 45079</strain>
    </source>
</reference>
<dbReference type="AlphaFoldDB" id="A0A1H2GEM8"/>
<dbReference type="Proteomes" id="UP000182977">
    <property type="component" value="Chromosome I"/>
</dbReference>
<feature type="compositionally biased region" description="Basic and acidic residues" evidence="1">
    <location>
        <begin position="1"/>
        <end position="12"/>
    </location>
</feature>
<organism evidence="2 3">
    <name type="scientific">Jiangella alkaliphila</name>
    <dbReference type="NCBI Taxonomy" id="419479"/>
    <lineage>
        <taxon>Bacteria</taxon>
        <taxon>Bacillati</taxon>
        <taxon>Actinomycetota</taxon>
        <taxon>Actinomycetes</taxon>
        <taxon>Jiangellales</taxon>
        <taxon>Jiangellaceae</taxon>
        <taxon>Jiangella</taxon>
    </lineage>
</organism>
<accession>A0A1H2GEM8</accession>
<proteinExistence type="predicted"/>
<evidence type="ECO:0000313" key="2">
    <source>
        <dbReference type="EMBL" id="SDU18113.1"/>
    </source>
</evidence>
<gene>
    <name evidence="2" type="ORF">SAMN04488563_0459</name>
</gene>